<feature type="region of interest" description="Disordered" evidence="5">
    <location>
        <begin position="33"/>
        <end position="54"/>
    </location>
</feature>
<evidence type="ECO:0000256" key="1">
    <source>
        <dbReference type="ARBA" id="ARBA00016427"/>
    </source>
</evidence>
<evidence type="ECO:0000256" key="5">
    <source>
        <dbReference type="SAM" id="MobiDB-lite"/>
    </source>
</evidence>
<feature type="region of interest" description="Disordered" evidence="5">
    <location>
        <begin position="772"/>
        <end position="823"/>
    </location>
</feature>
<dbReference type="GO" id="GO:0000056">
    <property type="term" value="P:ribosomal small subunit export from nucleus"/>
    <property type="evidence" value="ECO:0007669"/>
    <property type="project" value="TreeGrafter"/>
</dbReference>
<dbReference type="EMBL" id="JAACJK010000057">
    <property type="protein sequence ID" value="KAF5337291.1"/>
    <property type="molecule type" value="Genomic_DNA"/>
</dbReference>
<reference evidence="6 7" key="1">
    <citation type="journal article" date="2020" name="ISME J.">
        <title>Uncovering the hidden diversity of litter-decomposition mechanisms in mushroom-forming fungi.</title>
        <authorList>
            <person name="Floudas D."/>
            <person name="Bentzer J."/>
            <person name="Ahren D."/>
            <person name="Johansson T."/>
            <person name="Persson P."/>
            <person name="Tunlid A."/>
        </authorList>
    </citation>
    <scope>NUCLEOTIDE SEQUENCE [LARGE SCALE GENOMIC DNA]</scope>
    <source>
        <strain evidence="6 7">CBS 175.51</strain>
    </source>
</reference>
<dbReference type="Proteomes" id="UP000541558">
    <property type="component" value="Unassembled WGS sequence"/>
</dbReference>
<dbReference type="SUPFAM" id="SSF48371">
    <property type="entry name" value="ARM repeat"/>
    <property type="match status" value="1"/>
</dbReference>
<dbReference type="GO" id="GO:0030686">
    <property type="term" value="C:90S preribosome"/>
    <property type="evidence" value="ECO:0007669"/>
    <property type="project" value="TreeGrafter"/>
</dbReference>
<evidence type="ECO:0000256" key="3">
    <source>
        <dbReference type="ARBA" id="ARBA00030932"/>
    </source>
</evidence>
<keyword evidence="7" id="KW-1185">Reference proteome</keyword>
<dbReference type="InterPro" id="IPR011989">
    <property type="entry name" value="ARM-like"/>
</dbReference>
<dbReference type="InterPro" id="IPR001313">
    <property type="entry name" value="Pumilio_RNA-bd_rpt"/>
</dbReference>
<feature type="compositionally biased region" description="Low complexity" evidence="5">
    <location>
        <begin position="671"/>
        <end position="680"/>
    </location>
</feature>
<feature type="region of interest" description="Disordered" evidence="5">
    <location>
        <begin position="669"/>
        <end position="733"/>
    </location>
</feature>
<dbReference type="Pfam" id="PF22493">
    <property type="entry name" value="PUF_NOP9"/>
    <property type="match status" value="1"/>
</dbReference>
<feature type="compositionally biased region" description="Basic and acidic residues" evidence="5">
    <location>
        <begin position="788"/>
        <end position="798"/>
    </location>
</feature>
<dbReference type="GO" id="GO:0030688">
    <property type="term" value="C:preribosome, small subunit precursor"/>
    <property type="evidence" value="ECO:0007669"/>
    <property type="project" value="TreeGrafter"/>
</dbReference>
<proteinExistence type="predicted"/>
<organism evidence="6 7">
    <name type="scientific">Ephemerocybe angulata</name>
    <dbReference type="NCBI Taxonomy" id="980116"/>
    <lineage>
        <taxon>Eukaryota</taxon>
        <taxon>Fungi</taxon>
        <taxon>Dikarya</taxon>
        <taxon>Basidiomycota</taxon>
        <taxon>Agaricomycotina</taxon>
        <taxon>Agaricomycetes</taxon>
        <taxon>Agaricomycetidae</taxon>
        <taxon>Agaricales</taxon>
        <taxon>Agaricineae</taxon>
        <taxon>Psathyrellaceae</taxon>
        <taxon>Ephemerocybe</taxon>
    </lineage>
</organism>
<gene>
    <name evidence="6" type="ORF">D9611_002930</name>
</gene>
<comment type="caution">
    <text evidence="6">The sequence shown here is derived from an EMBL/GenBank/DDBJ whole genome shotgun (WGS) entry which is preliminary data.</text>
</comment>
<name>A0A8H5CA29_9AGAR</name>
<evidence type="ECO:0000313" key="6">
    <source>
        <dbReference type="EMBL" id="KAF5337291.1"/>
    </source>
</evidence>
<accession>A0A8H5CA29</accession>
<dbReference type="SMART" id="SM00025">
    <property type="entry name" value="Pumilio"/>
    <property type="match status" value="6"/>
</dbReference>
<dbReference type="PANTHER" id="PTHR13102">
    <property type="entry name" value="NUCLEOLAR PROTEIN 9"/>
    <property type="match status" value="1"/>
</dbReference>
<dbReference type="AlphaFoldDB" id="A0A8H5CA29"/>
<evidence type="ECO:0000256" key="2">
    <source>
        <dbReference type="ARBA" id="ARBA00022737"/>
    </source>
</evidence>
<dbReference type="InterPro" id="IPR016024">
    <property type="entry name" value="ARM-type_fold"/>
</dbReference>
<dbReference type="Gene3D" id="1.25.10.10">
    <property type="entry name" value="Leucine-rich Repeat Variant"/>
    <property type="match status" value="3"/>
</dbReference>
<dbReference type="GO" id="GO:0000480">
    <property type="term" value="P:endonucleolytic cleavage in 5'-ETS of tricistronic rRNA transcript (SSU-rRNA, 5.8S rRNA, LSU-rRNA)"/>
    <property type="evidence" value="ECO:0007669"/>
    <property type="project" value="TreeGrafter"/>
</dbReference>
<evidence type="ECO:0000256" key="4">
    <source>
        <dbReference type="ARBA" id="ARBA00031929"/>
    </source>
</evidence>
<dbReference type="GO" id="GO:0005730">
    <property type="term" value="C:nucleolus"/>
    <property type="evidence" value="ECO:0007669"/>
    <property type="project" value="TreeGrafter"/>
</dbReference>
<feature type="region of interest" description="Disordered" evidence="5">
    <location>
        <begin position="242"/>
        <end position="279"/>
    </location>
</feature>
<protein>
    <recommendedName>
        <fullName evidence="1">Nucleolar protein 9</fullName>
    </recommendedName>
    <alternativeName>
        <fullName evidence="3 4">Pumilio domain-containing protein NOP9</fullName>
    </alternativeName>
</protein>
<dbReference type="OrthoDB" id="392571at2759"/>
<dbReference type="PANTHER" id="PTHR13102:SF0">
    <property type="entry name" value="NUCLEOLAR PROTEIN 9"/>
    <property type="match status" value="1"/>
</dbReference>
<evidence type="ECO:0000313" key="7">
    <source>
        <dbReference type="Proteomes" id="UP000541558"/>
    </source>
</evidence>
<dbReference type="GO" id="GO:0000447">
    <property type="term" value="P:endonucleolytic cleavage in ITS1 to separate SSU-rRNA from 5.8S rRNA and LSU-rRNA from tricistronic rRNA transcript (SSU-rRNA, 5.8S rRNA, LSU-rRNA)"/>
    <property type="evidence" value="ECO:0007669"/>
    <property type="project" value="TreeGrafter"/>
</dbReference>
<dbReference type="GO" id="GO:0003723">
    <property type="term" value="F:RNA binding"/>
    <property type="evidence" value="ECO:0007669"/>
    <property type="project" value="InterPro"/>
</dbReference>
<dbReference type="InterPro" id="IPR040000">
    <property type="entry name" value="NOP9"/>
</dbReference>
<sequence length="823" mass="92556">MPKENRKRGKKHKKTVQEDEYAVTNTMVAEAMAVDEPQEVQNDSGGPSWMRSAESEFNPEAPFGYVEADVKAYFRTVDTQMRDWQENTAPVEESEDTDPNEERRMFFVAALNEIREKEKQLATDPDCSVVLERMVHSMDDFVRRVFFDSLAGSFEVLSKHRFGSHVVQTLFTIAAETVGRETRGVLPSVPEDQEAGELRTFTQLILDACEEILPVLPSLIIDPFASHVLRAVLLLLSPTSSTEDDRTLRSKRSSSWKAKQGSMKSVFEEKGKGKADMQKSVPHSFTEMARRFVETLRSAVDGNEIRAMGASNVAGPCLKIFLDIEADQQMSEESDSLMDRVTAGLISSYKNGEETPESSDYVGTLLRDPTSSHLLETMVSRSPTKAFDLIWSIYFKGKLARLAAHPVANFVVAKAIERLSQDQLAATSGELDEVWHKMIQTARTGVMRAFVERAAALGVMKEEVSKTIFSAFGFDAEGDKSTLILCMLSVLTKEDFESALKSRSKRPPPTETDTRRPPHHRGPKETDPLQYKTQGSVLLQALIKMPETHNQFILDAIHELKMEDKIQVAHDASGSRIYDALLESATVPLKAKRQFIMDFIDHYHLLVDDRIGSRVGDRCWASSDTYLREKVARSLIPYESQLAGSFYGKFFVRNLNLYMLQRKPDEWRNVQSQRRQQFLQEQKEQQAGSGYTAPPKPQPQQPQQQQQRPITATHGANSKELPVSRKRPKPSDEIEELFDKTLGKRVKKAALDVDGNAAKVVEKPVVAEVVAEVSGGGEKKKGKKGKKERAEERDRALDDVLGAIKSAPKHDSDGRPKKKHRRE</sequence>
<feature type="region of interest" description="Disordered" evidence="5">
    <location>
        <begin position="499"/>
        <end position="529"/>
    </location>
</feature>
<feature type="compositionally biased region" description="Basic and acidic residues" evidence="5">
    <location>
        <begin position="266"/>
        <end position="277"/>
    </location>
</feature>
<dbReference type="GO" id="GO:0000472">
    <property type="term" value="P:endonucleolytic cleavage to generate mature 5'-end of SSU-rRNA from (SSU-rRNA, 5.8S rRNA, LSU-rRNA)"/>
    <property type="evidence" value="ECO:0007669"/>
    <property type="project" value="TreeGrafter"/>
</dbReference>
<keyword evidence="2" id="KW-0677">Repeat</keyword>